<dbReference type="Proteomes" id="UP000691718">
    <property type="component" value="Unassembled WGS sequence"/>
</dbReference>
<dbReference type="OrthoDB" id="7489763at2759"/>
<proteinExistence type="predicted"/>
<evidence type="ECO:0000313" key="2">
    <source>
        <dbReference type="EMBL" id="CAG5027669.1"/>
    </source>
</evidence>
<gene>
    <name evidence="2" type="ORF">PAPOLLO_LOCUS18879</name>
</gene>
<reference evidence="2" key="1">
    <citation type="submission" date="2021-04" db="EMBL/GenBank/DDBJ databases">
        <authorList>
            <person name="Tunstrom K."/>
        </authorList>
    </citation>
    <scope>NUCLEOTIDE SEQUENCE</scope>
</reference>
<accession>A0A8S3XIH5</accession>
<sequence length="2143" mass="248274">MRAVVFLFVLNALSTLPSLNSQKIANKRRYSLYTPEKLENTKVRSLPTAPVTLYKYPYNSINSYVTAPNSNHNVIPQNNYVKNKKLMRLKLFYEILAKKRNKKFFRKNKNPTLNYKLADRNIHRTSIVQNPSHIQNYIINKGHNTNLIGSRRTKLDDPTTKYRNNEKTYELNEDGRNYYKKPMYLMSDPERSNFESKSLINFKNESSEHNNNLEPLDIHESSVRRSEPSNLIDQYYVNEDSTDAPFEVSDTVLNNEEYYLLDLDASKRSFAFKPPFGLLHPIKDLTNKIKTPLPNHMKFKPYLTHYSLNNLLVPQNDNNELQLIKTYLTELMRGENYNNPNIIQILYDANELDLSNLDLLDQSQLVKLSETDLQYLKRYFVLILNKYGLTPYILKLLEYINLIEGKPKNETYLLFKILTNQQAVNNLSPVELSQIKQHLQHILNEYGQSPYILPFVQNIKGINIDPISNKNILFLDVNNHGNSDYVTQEDMTRIFLYLIQSYRNNPLVLKIIQNLNETYENPNHEMAIPFLDISYYQSLAFLNQNDLDLFVKYILQIIKRRGENWYLNRLLFYINQLRGSFNKGINVTLVYDNKKFFQKNQKELDLTKLYKLLLQFNNTNGVNQEIFQFFGPFTNKKQNEDKAQRPVNLSADHLAELKNIFLQIKNKNKVNSILVDIPQILNQPEKKQVQHHDLQPQVLDSKNTIDMNLHDMEQIYNYLQNMNNVKDNFHIVKILQLIKQTQNQNNFKDKNGIIKIKHNDLAELYNFLLQLQKEDTGNSIFKKILQYINHNKDNVLNTNNNSSQSQENINPKDLDVIYSKLQKLKENNESSTELLQYMVYGKNVQKYEPKLNVLSYATSDALDRIKKFLLTLMKEQGEIPYVFQILLDINRVQGIPEIKNNKHLFLVDDTVAEVNEDDLQILSKYLTKIISEAGESADVLKILEYVYEAHEKIKAEKETQNKQNPIDSYILQIINNRYISPELVNILRYINSDNWNNLLKKIENLKEDDLNVLSMYLQQIITHFGASSRIKVILAYINKINKNAKHRNDNLIIYFNNTHLKDNDKQNQTTFKITRENLIMINKDLFDLLKRYGINSNALRILYEINHITEGPNKEMNTLKLITNTDINDTDMKFEDFKAINSYILQLINKRGVNSYLLKILGDINQIYGDPTNYINTSILKVNNTHIVAIVDSNDINRIKSNLIDLSNYYGLKPYIRKILNNINSDYNNPNVYSFIRLDQNNVKQLTQFLLQLMEKHGAFSKFVEILKFIYQIYGDIDKETKSDDAKEQHMLEITKEINMLLEHGVMQFIKNIEIDNLNTLYNSILQNIFISPNTLGNNDLPSILARLIVSYKQEVSPVNKYILLKLYEYILKNDGVPFETFWKPSFINVLLDLNVMEQNKDRPYTIHEDVNGVFNILSSDRELQRMIHGYLNENTDAKVQPGTKVEQFVPKICPASEILIQIQEILTKFLNEDRETFKESSNLNEVNIQKDDALITNGQPAENYDKHENLVIPILEKKALRDLLKNGKLKTKLTVQYELPGIEDINCKQALSKILKILKTANLYGNNNILPSTINHGNNNAPNTLFTLLNSQKSLKSPQDIDILKNQISKELKDKILSVPRDYGETEKLNDVNGGENPKLDQIFQNEKLINSNSRPDNDLSFRFSEWYKTVTSDGEIVPSLPPRNKVFNNTEGNALNDQETVDMNQILNKLPMDDNAKLQNQHNIPSNAENLFNIYLNDNAKNSLTDVLSPLESGNNKNKDNAKLQNQHNIPSNAENLFNIYLSGNAKNSFTDVLSALESGNNNGNLAAKNKILAYLMLSKFQNNQPLQKLLMASQNMKYPYLQAYNINPNLSPLNQIAYHYPNEASTNNVYQLPYNMGNNKYYKNIGNTEPTHGNGNFVNQNSKHANIVSNGDSVYQTSYINANPYSVSKLFSYGNNVNQQLNAPNNLPNLQRVIGMSNFVKLNSAPDSASVVELTYVLRQPNLVAYQPTYFVKYRLPYEYFIHNFRDLLQRKPHLRTEPDKLYQELLNSSNVAEVSPNLKGVGKQELLSLVTNNGALVKTEVVAVDEALLDKQLRAIQNINSKLTPTEIVNNSYTMEPTRSLDNKYHYLNTEFIHVGSLNENKTDKTENMVFLPPHPLKA</sequence>
<dbReference type="EMBL" id="CAJQZP010001189">
    <property type="protein sequence ID" value="CAG5027669.1"/>
    <property type="molecule type" value="Genomic_DNA"/>
</dbReference>
<keyword evidence="3" id="KW-1185">Reference proteome</keyword>
<keyword evidence="1" id="KW-0732">Signal</keyword>
<comment type="caution">
    <text evidence="2">The sequence shown here is derived from an EMBL/GenBank/DDBJ whole genome shotgun (WGS) entry which is preliminary data.</text>
</comment>
<evidence type="ECO:0000313" key="3">
    <source>
        <dbReference type="Proteomes" id="UP000691718"/>
    </source>
</evidence>
<feature type="signal peptide" evidence="1">
    <location>
        <begin position="1"/>
        <end position="21"/>
    </location>
</feature>
<feature type="chain" id="PRO_5035934086" evidence="1">
    <location>
        <begin position="22"/>
        <end position="2143"/>
    </location>
</feature>
<organism evidence="2 3">
    <name type="scientific">Parnassius apollo</name>
    <name type="common">Apollo butterfly</name>
    <name type="synonym">Papilio apollo</name>
    <dbReference type="NCBI Taxonomy" id="110799"/>
    <lineage>
        <taxon>Eukaryota</taxon>
        <taxon>Metazoa</taxon>
        <taxon>Ecdysozoa</taxon>
        <taxon>Arthropoda</taxon>
        <taxon>Hexapoda</taxon>
        <taxon>Insecta</taxon>
        <taxon>Pterygota</taxon>
        <taxon>Neoptera</taxon>
        <taxon>Endopterygota</taxon>
        <taxon>Lepidoptera</taxon>
        <taxon>Glossata</taxon>
        <taxon>Ditrysia</taxon>
        <taxon>Papilionoidea</taxon>
        <taxon>Papilionidae</taxon>
        <taxon>Parnassiinae</taxon>
        <taxon>Parnassini</taxon>
        <taxon>Parnassius</taxon>
        <taxon>Parnassius</taxon>
    </lineage>
</organism>
<protein>
    <submittedName>
        <fullName evidence="2">(apollo) hypothetical protein</fullName>
    </submittedName>
</protein>
<evidence type="ECO:0000256" key="1">
    <source>
        <dbReference type="SAM" id="SignalP"/>
    </source>
</evidence>
<name>A0A8S3XIH5_PARAO</name>